<evidence type="ECO:0000313" key="7">
    <source>
        <dbReference type="Proteomes" id="UP000068196"/>
    </source>
</evidence>
<name>A0A0U4W1E6_9BACT</name>
<keyword evidence="3 6" id="KW-0067">ATP-binding</keyword>
<evidence type="ECO:0000256" key="4">
    <source>
        <dbReference type="ARBA" id="ARBA00038388"/>
    </source>
</evidence>
<dbReference type="InterPro" id="IPR003439">
    <property type="entry name" value="ABC_transporter-like_ATP-bd"/>
</dbReference>
<keyword evidence="1" id="KW-0813">Transport</keyword>
<sequence length="233" mass="26648">MLLRAHQIKKGFSNGKKRIEVLKGINFEVNKGEKIAILGPSGSGKTTLLNILGTLERPDSGEVFWEEKVLNFRDERELSFIRRKKMGFVFQFYHLMPELNVLENIMLPGLMEGLPRKEAQKRGEELLKRLKLSEKAWQRIYTLSGGERQKVAIARAIFLSPKILFADEPTGNLDAESAKEVVQLFLELNQELSLTLVVVTHNLEIAKKMDRIYLLKEGFLVEYSETSLRESGD</sequence>
<dbReference type="FunFam" id="3.40.50.300:FF:000032">
    <property type="entry name" value="Export ABC transporter ATP-binding protein"/>
    <property type="match status" value="1"/>
</dbReference>
<evidence type="ECO:0000259" key="5">
    <source>
        <dbReference type="PROSITE" id="PS50893"/>
    </source>
</evidence>
<dbReference type="PANTHER" id="PTHR24220">
    <property type="entry name" value="IMPORT ATP-BINDING PROTEIN"/>
    <property type="match status" value="1"/>
</dbReference>
<dbReference type="Proteomes" id="UP000068196">
    <property type="component" value="Chromosome"/>
</dbReference>
<dbReference type="GO" id="GO:0005886">
    <property type="term" value="C:plasma membrane"/>
    <property type="evidence" value="ECO:0007669"/>
    <property type="project" value="TreeGrafter"/>
</dbReference>
<dbReference type="InterPro" id="IPR017871">
    <property type="entry name" value="ABC_transporter-like_CS"/>
</dbReference>
<dbReference type="GO" id="GO:0098796">
    <property type="term" value="C:membrane protein complex"/>
    <property type="evidence" value="ECO:0007669"/>
    <property type="project" value="UniProtKB-ARBA"/>
</dbReference>
<protein>
    <submittedName>
        <fullName evidence="6">ABC transporter ATP-binding protein</fullName>
    </submittedName>
</protein>
<dbReference type="SUPFAM" id="SSF52540">
    <property type="entry name" value="P-loop containing nucleoside triphosphate hydrolases"/>
    <property type="match status" value="1"/>
</dbReference>
<dbReference type="Pfam" id="PF00005">
    <property type="entry name" value="ABC_tran"/>
    <property type="match status" value="1"/>
</dbReference>
<accession>A0A0U4W1E6</accession>
<dbReference type="EMBL" id="AP014945">
    <property type="protein sequence ID" value="BAU22971.1"/>
    <property type="molecule type" value="Genomic_DNA"/>
</dbReference>
<organism evidence="6 7">
    <name type="scientific">Caldimicrobium thiodismutans</name>
    <dbReference type="NCBI Taxonomy" id="1653476"/>
    <lineage>
        <taxon>Bacteria</taxon>
        <taxon>Pseudomonadati</taxon>
        <taxon>Thermodesulfobacteriota</taxon>
        <taxon>Thermodesulfobacteria</taxon>
        <taxon>Thermodesulfobacteriales</taxon>
        <taxon>Thermodesulfobacteriaceae</taxon>
        <taxon>Caldimicrobium</taxon>
    </lineage>
</organism>
<gene>
    <name evidence="6" type="ORF">THC_0577</name>
</gene>
<evidence type="ECO:0000256" key="2">
    <source>
        <dbReference type="ARBA" id="ARBA00022741"/>
    </source>
</evidence>
<dbReference type="AlphaFoldDB" id="A0A0U4W1E6"/>
<reference evidence="6 7" key="1">
    <citation type="journal article" date="2016" name="Int. J. Syst. Evol. Microbiol.">
        <title>Caldimicrobium thiodismutans sp. nov., a sulfur-disproportionating bacterium isolated from a hot spring, and emended description of the genus Caldimicrobium.</title>
        <authorList>
            <person name="Kojima H."/>
            <person name="Umezawa K."/>
            <person name="Fukui M."/>
        </authorList>
    </citation>
    <scope>NUCLEOTIDE SEQUENCE [LARGE SCALE GENOMIC DNA]</scope>
    <source>
        <strain evidence="6 7">TF1</strain>
    </source>
</reference>
<dbReference type="Gene3D" id="3.40.50.300">
    <property type="entry name" value="P-loop containing nucleotide triphosphate hydrolases"/>
    <property type="match status" value="1"/>
</dbReference>
<keyword evidence="2" id="KW-0547">Nucleotide-binding</keyword>
<dbReference type="SMART" id="SM00382">
    <property type="entry name" value="AAA"/>
    <property type="match status" value="1"/>
</dbReference>
<dbReference type="PROSITE" id="PS50893">
    <property type="entry name" value="ABC_TRANSPORTER_2"/>
    <property type="match status" value="1"/>
</dbReference>
<comment type="similarity">
    <text evidence="4">Belongs to the ABC transporter superfamily. Macrolide exporter (TC 3.A.1.122) family.</text>
</comment>
<dbReference type="InterPro" id="IPR003593">
    <property type="entry name" value="AAA+_ATPase"/>
</dbReference>
<dbReference type="InterPro" id="IPR015854">
    <property type="entry name" value="ABC_transpr_LolD-like"/>
</dbReference>
<dbReference type="PROSITE" id="PS00211">
    <property type="entry name" value="ABC_TRANSPORTER_1"/>
    <property type="match status" value="1"/>
</dbReference>
<reference evidence="7" key="2">
    <citation type="journal article" date="2016" name="Int. J. Syst. Evol. Microbiol.">
        <title>Caldimicrobium thiodismutans sp. nov., a sulfur-disproportionating bacterium isolated from a hot spring.</title>
        <authorList>
            <person name="Kojima H."/>
            <person name="Umezawa K."/>
            <person name="Fukui M."/>
        </authorList>
    </citation>
    <scope>NUCLEOTIDE SEQUENCE [LARGE SCALE GENOMIC DNA]</scope>
    <source>
        <strain evidence="7">TF1</strain>
    </source>
</reference>
<proteinExistence type="inferred from homology"/>
<feature type="domain" description="ABC transporter" evidence="5">
    <location>
        <begin position="3"/>
        <end position="231"/>
    </location>
</feature>
<dbReference type="RefSeq" id="WP_068513054.1">
    <property type="nucleotide sequence ID" value="NZ_AP014945.1"/>
</dbReference>
<dbReference type="STRING" id="1653476.THC_0577"/>
<keyword evidence="7" id="KW-1185">Reference proteome</keyword>
<dbReference type="GO" id="GO:0016887">
    <property type="term" value="F:ATP hydrolysis activity"/>
    <property type="evidence" value="ECO:0007669"/>
    <property type="project" value="InterPro"/>
</dbReference>
<dbReference type="CDD" id="cd03255">
    <property type="entry name" value="ABC_MJ0796_LolCDE_FtsE"/>
    <property type="match status" value="1"/>
</dbReference>
<dbReference type="KEGG" id="cthi:THC_0577"/>
<dbReference type="InterPro" id="IPR027417">
    <property type="entry name" value="P-loop_NTPase"/>
</dbReference>
<evidence type="ECO:0000313" key="6">
    <source>
        <dbReference type="EMBL" id="BAU22971.1"/>
    </source>
</evidence>
<dbReference type="OrthoDB" id="9783924at2"/>
<dbReference type="PANTHER" id="PTHR24220:SF86">
    <property type="entry name" value="ABC TRANSPORTER ABCH.1"/>
    <property type="match status" value="1"/>
</dbReference>
<dbReference type="GO" id="GO:0022857">
    <property type="term" value="F:transmembrane transporter activity"/>
    <property type="evidence" value="ECO:0007669"/>
    <property type="project" value="TreeGrafter"/>
</dbReference>
<evidence type="ECO:0000256" key="3">
    <source>
        <dbReference type="ARBA" id="ARBA00022840"/>
    </source>
</evidence>
<dbReference type="InterPro" id="IPR017911">
    <property type="entry name" value="MacB-like_ATP-bd"/>
</dbReference>
<dbReference type="GO" id="GO:0005524">
    <property type="term" value="F:ATP binding"/>
    <property type="evidence" value="ECO:0007669"/>
    <property type="project" value="UniProtKB-KW"/>
</dbReference>
<evidence type="ECO:0000256" key="1">
    <source>
        <dbReference type="ARBA" id="ARBA00022448"/>
    </source>
</evidence>